<feature type="domain" description="DUF7580" evidence="2">
    <location>
        <begin position="254"/>
        <end position="370"/>
    </location>
</feature>
<dbReference type="SUPFAM" id="SSF56112">
    <property type="entry name" value="Protein kinase-like (PK-like)"/>
    <property type="match status" value="1"/>
</dbReference>
<dbReference type="InterPro" id="IPR038305">
    <property type="entry name" value="HeLo_sf"/>
</dbReference>
<gene>
    <name evidence="3" type="ORF">CBYS24578_00017854</name>
</gene>
<keyword evidence="4" id="KW-1185">Reference proteome</keyword>
<reference evidence="3 4" key="2">
    <citation type="submission" date="2021-10" db="EMBL/GenBank/DDBJ databases">
        <authorList>
            <person name="Piombo E."/>
        </authorList>
    </citation>
    <scope>NUCLEOTIDE SEQUENCE [LARGE SCALE GENOMIC DNA]</scope>
</reference>
<evidence type="ECO:0000259" key="1">
    <source>
        <dbReference type="Pfam" id="PF14479"/>
    </source>
</evidence>
<dbReference type="Proteomes" id="UP000754883">
    <property type="component" value="Unassembled WGS sequence"/>
</dbReference>
<comment type="caution">
    <text evidence="3">The sequence shown here is derived from an EMBL/GenBank/DDBJ whole genome shotgun (WGS) entry which is preliminary data.</text>
</comment>
<sequence>MAAALAMAGTGLGSGSLVLQVVDECVKYYKYFSEASKMPEKHRYLQIRLQLEQQRFLVFAEEAGLLSTEAGPDILSINSTLLQETLSEIKSLFEMFQQANGKYVDIVLSDGLEKRLSPQPSMMDLLCATQGPIAKIDISVAPTAKTSLRSNSIFSKIIWKARKLRTIIVEPKRLVWVAFDQKAFTSLIANLEVLNSALISLLHSSRSRRINQAIQTSYQEIIQMKTDLQGLKATIQAITYNINQEEENVQSVPMPSLSLRISLCFQLAECLSNFHAVDWLHKGLRSQNILFFSPDVGSVDLQKPYLTGLELSRPDGRPELTDVAKPNPDTDLYRHPLVQGGENADAYRKSFDLYSLGIILLEVGCWSPIESIVGYKAVSSLTGDELRSVKDKILVDKNQALLDSEFPTKSTCLEVVSAHAGNTFRDILEILLCANEIESPAYPGEKAALRNRRLREAFAEGVVERLQKMREAL</sequence>
<evidence type="ECO:0000313" key="4">
    <source>
        <dbReference type="Proteomes" id="UP000754883"/>
    </source>
</evidence>
<dbReference type="Gene3D" id="1.10.510.10">
    <property type="entry name" value="Transferase(Phosphotransferase) domain 1"/>
    <property type="match status" value="1"/>
</dbReference>
<dbReference type="EMBL" id="CABFNO020001359">
    <property type="protein sequence ID" value="CAG9983124.1"/>
    <property type="molecule type" value="Genomic_DNA"/>
</dbReference>
<evidence type="ECO:0000313" key="3">
    <source>
        <dbReference type="EMBL" id="CAG9983124.1"/>
    </source>
</evidence>
<dbReference type="Pfam" id="PF14479">
    <property type="entry name" value="HeLo"/>
    <property type="match status" value="1"/>
</dbReference>
<protein>
    <recommendedName>
        <fullName evidence="5">Protein kinase domain-containing protein</fullName>
    </recommendedName>
</protein>
<dbReference type="InterPro" id="IPR011009">
    <property type="entry name" value="Kinase-like_dom_sf"/>
</dbReference>
<dbReference type="InterPro" id="IPR056002">
    <property type="entry name" value="DUF7580"/>
</dbReference>
<evidence type="ECO:0008006" key="5">
    <source>
        <dbReference type="Google" id="ProtNLM"/>
    </source>
</evidence>
<dbReference type="PANTHER" id="PTHR37542:SF3">
    <property type="entry name" value="PRION-INHIBITION AND PROPAGATION HELO DOMAIN-CONTAINING PROTEIN"/>
    <property type="match status" value="1"/>
</dbReference>
<proteinExistence type="predicted"/>
<reference evidence="4" key="1">
    <citation type="submission" date="2019-06" db="EMBL/GenBank/DDBJ databases">
        <authorList>
            <person name="Broberg M."/>
        </authorList>
    </citation>
    <scope>NUCLEOTIDE SEQUENCE [LARGE SCALE GENOMIC DNA]</scope>
</reference>
<dbReference type="PANTHER" id="PTHR37542">
    <property type="entry name" value="HELO DOMAIN-CONTAINING PROTEIN-RELATED"/>
    <property type="match status" value="1"/>
</dbReference>
<organism evidence="3 4">
    <name type="scientific">Clonostachys byssicola</name>
    <dbReference type="NCBI Taxonomy" id="160290"/>
    <lineage>
        <taxon>Eukaryota</taxon>
        <taxon>Fungi</taxon>
        <taxon>Dikarya</taxon>
        <taxon>Ascomycota</taxon>
        <taxon>Pezizomycotina</taxon>
        <taxon>Sordariomycetes</taxon>
        <taxon>Hypocreomycetidae</taxon>
        <taxon>Hypocreales</taxon>
        <taxon>Bionectriaceae</taxon>
        <taxon>Clonostachys</taxon>
    </lineage>
</organism>
<dbReference type="Pfam" id="PF24476">
    <property type="entry name" value="DUF7580"/>
    <property type="match status" value="1"/>
</dbReference>
<evidence type="ECO:0000259" key="2">
    <source>
        <dbReference type="Pfam" id="PF24476"/>
    </source>
</evidence>
<dbReference type="OrthoDB" id="1911848at2759"/>
<accession>A0A9N9XXE8</accession>
<feature type="domain" description="Prion-inhibition and propagation HeLo" evidence="1">
    <location>
        <begin position="9"/>
        <end position="232"/>
    </location>
</feature>
<dbReference type="Gene3D" id="1.20.120.1020">
    <property type="entry name" value="Prion-inhibition and propagation, HeLo domain"/>
    <property type="match status" value="1"/>
</dbReference>
<dbReference type="InterPro" id="IPR029498">
    <property type="entry name" value="HeLo_dom"/>
</dbReference>
<name>A0A9N9XXE8_9HYPO</name>
<dbReference type="AlphaFoldDB" id="A0A9N9XXE8"/>